<dbReference type="Proteomes" id="UP000292884">
    <property type="component" value="Unassembled WGS sequence"/>
</dbReference>
<sequence>MEKILKVSIFAFFALITSQVFSQTTYYSSHSGTPADFGYSDNRISTGKIEVSLLPLSSTPVTNTWLFVVARRIDDPSIWDDIYLSDRTDGAYVLGDFTVGDYSELDIYWVVDYSDNTYERRDSHIVL</sequence>
<comment type="caution">
    <text evidence="2">The sequence shown here is derived from an EMBL/GenBank/DDBJ whole genome shotgun (WGS) entry which is preliminary data.</text>
</comment>
<accession>A0A4R0MX10</accession>
<keyword evidence="1" id="KW-0732">Signal</keyword>
<evidence type="ECO:0000313" key="2">
    <source>
        <dbReference type="EMBL" id="TCC91750.1"/>
    </source>
</evidence>
<evidence type="ECO:0000313" key="3">
    <source>
        <dbReference type="Proteomes" id="UP000292884"/>
    </source>
</evidence>
<dbReference type="RefSeq" id="WP_131552689.1">
    <property type="nucleotide sequence ID" value="NZ_SJSK01000002.1"/>
</dbReference>
<keyword evidence="3" id="KW-1185">Reference proteome</keyword>
<gene>
    <name evidence="2" type="ORF">EZ428_08325</name>
</gene>
<name>A0A4R0MX10_9SPHI</name>
<proteinExistence type="predicted"/>
<feature type="signal peptide" evidence="1">
    <location>
        <begin position="1"/>
        <end position="22"/>
    </location>
</feature>
<evidence type="ECO:0000256" key="1">
    <source>
        <dbReference type="SAM" id="SignalP"/>
    </source>
</evidence>
<protein>
    <submittedName>
        <fullName evidence="2">Uncharacterized protein</fullName>
    </submittedName>
</protein>
<dbReference type="EMBL" id="SJSK01000002">
    <property type="protein sequence ID" value="TCC91750.1"/>
    <property type="molecule type" value="Genomic_DNA"/>
</dbReference>
<feature type="chain" id="PRO_5020184841" evidence="1">
    <location>
        <begin position="23"/>
        <end position="127"/>
    </location>
</feature>
<reference evidence="2 3" key="1">
    <citation type="submission" date="2019-02" db="EMBL/GenBank/DDBJ databases">
        <title>Pedobacter sp. RP-1-13 sp. nov., isolated from Arctic soil.</title>
        <authorList>
            <person name="Dahal R.H."/>
        </authorList>
    </citation>
    <scope>NUCLEOTIDE SEQUENCE [LARGE SCALE GENOMIC DNA]</scope>
    <source>
        <strain evidence="2 3">RP-1-13</strain>
    </source>
</reference>
<dbReference type="AlphaFoldDB" id="A0A4R0MX10"/>
<organism evidence="2 3">
    <name type="scientific">Pedobacter frigiditerrae</name>
    <dbReference type="NCBI Taxonomy" id="2530452"/>
    <lineage>
        <taxon>Bacteria</taxon>
        <taxon>Pseudomonadati</taxon>
        <taxon>Bacteroidota</taxon>
        <taxon>Sphingobacteriia</taxon>
        <taxon>Sphingobacteriales</taxon>
        <taxon>Sphingobacteriaceae</taxon>
        <taxon>Pedobacter</taxon>
    </lineage>
</organism>